<dbReference type="Pfam" id="PF03301">
    <property type="entry name" value="Trp_dioxygenase"/>
    <property type="match status" value="1"/>
</dbReference>
<dbReference type="InterPro" id="IPR037217">
    <property type="entry name" value="Trp/Indoleamine_2_3_dOase-like"/>
</dbReference>
<evidence type="ECO:0000313" key="1">
    <source>
        <dbReference type="EMBL" id="WIX81879.1"/>
    </source>
</evidence>
<reference evidence="1 2" key="1">
    <citation type="submission" date="2023-06" db="EMBL/GenBank/DDBJ databases">
        <authorList>
            <person name="Oyuntsetseg B."/>
            <person name="Kim S.B."/>
        </authorList>
    </citation>
    <scope>NUCLEOTIDE SEQUENCE [LARGE SCALE GENOMIC DNA]</scope>
    <source>
        <strain evidence="1 2">2-15</strain>
    </source>
</reference>
<dbReference type="Gene3D" id="1.20.58.480">
    <property type="match status" value="1"/>
</dbReference>
<dbReference type="GO" id="GO:0019442">
    <property type="term" value="P:L-tryptophan catabolic process to acetyl-CoA"/>
    <property type="evidence" value="ECO:0007669"/>
    <property type="project" value="TreeGrafter"/>
</dbReference>
<dbReference type="RefSeq" id="WP_285972460.1">
    <property type="nucleotide sequence ID" value="NZ_CP127294.1"/>
</dbReference>
<organism evidence="1 2">
    <name type="scientific">Amycolatopsis carbonis</name>
    <dbReference type="NCBI Taxonomy" id="715471"/>
    <lineage>
        <taxon>Bacteria</taxon>
        <taxon>Bacillati</taxon>
        <taxon>Actinomycetota</taxon>
        <taxon>Actinomycetes</taxon>
        <taxon>Pseudonocardiales</taxon>
        <taxon>Pseudonocardiaceae</taxon>
        <taxon>Amycolatopsis</taxon>
    </lineage>
</organism>
<dbReference type="SUPFAM" id="SSF140959">
    <property type="entry name" value="Indolic compounds 2,3-dioxygenase-like"/>
    <property type="match status" value="1"/>
</dbReference>
<dbReference type="AlphaFoldDB" id="A0A9Y2N096"/>
<sequence>MTAYNSYLKADVLHTLQEPVTDLEGERSFLVVCQVQELYFGLITTELRFAARHFRDGETPSAAAALRRAADHFAGLNASWKSLEWMTVGDFLPIKNGLGSVHGKSSSLQSWKYRELVFLLGIRPHALADPVSSMPAEHSALLTTLREPSVYDEALALLSRRGLSIPDSVAKRDPQEEHEPHPDLVRAWTTVFYGGDPALVDLRSCGEALMKIAEGYAEYKHLHLVATRRSFGHRPGYYGSSGLDWLARTAIEVPFPELWSMDPEDS</sequence>
<dbReference type="PANTHER" id="PTHR10138:SF0">
    <property type="entry name" value="TRYPTOPHAN 2,3-DIOXYGENASE"/>
    <property type="match status" value="1"/>
</dbReference>
<protein>
    <submittedName>
        <fullName evidence="1">Tryptophan 2,3-dioxygenase family protein</fullName>
    </submittedName>
</protein>
<proteinExistence type="predicted"/>
<gene>
    <name evidence="1" type="ORF">QRX50_14510</name>
</gene>
<accession>A0A9Y2N096</accession>
<keyword evidence="2" id="KW-1185">Reference proteome</keyword>
<evidence type="ECO:0000313" key="2">
    <source>
        <dbReference type="Proteomes" id="UP001236014"/>
    </source>
</evidence>
<dbReference type="PANTHER" id="PTHR10138">
    <property type="entry name" value="TRYPTOPHAN 2,3-DIOXYGENASE"/>
    <property type="match status" value="1"/>
</dbReference>
<dbReference type="GO" id="GO:0020037">
    <property type="term" value="F:heme binding"/>
    <property type="evidence" value="ECO:0007669"/>
    <property type="project" value="InterPro"/>
</dbReference>
<dbReference type="InterPro" id="IPR004981">
    <property type="entry name" value="Trp_2_3_dOase"/>
</dbReference>
<dbReference type="Proteomes" id="UP001236014">
    <property type="component" value="Chromosome"/>
</dbReference>
<name>A0A9Y2N096_9PSEU</name>
<dbReference type="KEGG" id="acab:QRX50_14510"/>
<dbReference type="GO" id="GO:0046872">
    <property type="term" value="F:metal ion binding"/>
    <property type="evidence" value="ECO:0007669"/>
    <property type="project" value="InterPro"/>
</dbReference>
<dbReference type="GO" id="GO:0019441">
    <property type="term" value="P:L-tryptophan catabolic process to kynurenine"/>
    <property type="evidence" value="ECO:0007669"/>
    <property type="project" value="InterPro"/>
</dbReference>
<dbReference type="GO" id="GO:0004833">
    <property type="term" value="F:L-tryptophan 2,3-dioxygenase activity"/>
    <property type="evidence" value="ECO:0007669"/>
    <property type="project" value="InterPro"/>
</dbReference>
<dbReference type="EMBL" id="CP127294">
    <property type="protein sequence ID" value="WIX81879.1"/>
    <property type="molecule type" value="Genomic_DNA"/>
</dbReference>